<proteinExistence type="predicted"/>
<dbReference type="Pfam" id="PF12674">
    <property type="entry name" value="Zn_ribbon_2"/>
    <property type="match status" value="1"/>
</dbReference>
<comment type="caution">
    <text evidence="2">The sequence shown here is derived from an EMBL/GenBank/DDBJ whole genome shotgun (WGS) entry which is preliminary data.</text>
</comment>
<sequence length="77" mass="8943">MKMCISCGMPMTSLADYPLYNMTKNYCKLCARNDGSMQTFDERWANLTDTLIKVHQMDENIAKDTAYVLLKKLPAWR</sequence>
<dbReference type="Proteomes" id="UP000506160">
    <property type="component" value="Unassembled WGS sequence"/>
</dbReference>
<dbReference type="RefSeq" id="WP_024495995.1">
    <property type="nucleotide sequence ID" value="NZ_AWGA01000049.1"/>
</dbReference>
<gene>
    <name evidence="2" type="ORF">O970_04690</name>
</gene>
<name>A0AB94ICT1_9GAMM</name>
<dbReference type="AlphaFoldDB" id="A0AB94ICT1"/>
<evidence type="ECO:0000259" key="1">
    <source>
        <dbReference type="Pfam" id="PF12674"/>
    </source>
</evidence>
<dbReference type="InterPro" id="IPR025868">
    <property type="entry name" value="Zn_ribbon_dom_put"/>
</dbReference>
<dbReference type="EMBL" id="AWGA01000049">
    <property type="protein sequence ID" value="TEA27231.1"/>
    <property type="molecule type" value="Genomic_DNA"/>
</dbReference>
<evidence type="ECO:0000313" key="2">
    <source>
        <dbReference type="EMBL" id="TEA27231.1"/>
    </source>
</evidence>
<keyword evidence="3" id="KW-1185">Reference proteome</keyword>
<feature type="domain" description="Putative zinc ribbon" evidence="1">
    <location>
        <begin position="3"/>
        <end position="77"/>
    </location>
</feature>
<reference evidence="2 3" key="1">
    <citation type="journal article" date="2014" name="Appl. Environ. Microbiol.">
        <title>Genomic features of a bumble bee symbiont reflect its host environment.</title>
        <authorList>
            <person name="Martinson V.G."/>
            <person name="Magoc T."/>
            <person name="Koch H."/>
            <person name="Salzberg S.L."/>
            <person name="Moran N.A."/>
        </authorList>
    </citation>
    <scope>NUCLEOTIDE SEQUENCE [LARGE SCALE GENOMIC DNA]</scope>
    <source>
        <strain evidence="2 3">Bimp</strain>
    </source>
</reference>
<evidence type="ECO:0000313" key="3">
    <source>
        <dbReference type="Proteomes" id="UP000506160"/>
    </source>
</evidence>
<organism evidence="2 3">
    <name type="scientific">Candidatus Schmidhempelia bombi str. Bimp</name>
    <dbReference type="NCBI Taxonomy" id="1387197"/>
    <lineage>
        <taxon>Bacteria</taxon>
        <taxon>Pseudomonadati</taxon>
        <taxon>Pseudomonadota</taxon>
        <taxon>Gammaproteobacteria</taxon>
        <taxon>Orbales</taxon>
        <taxon>Orbaceae</taxon>
        <taxon>Candidatus Schmidhempelia</taxon>
    </lineage>
</organism>
<protein>
    <submittedName>
        <fullName evidence="2">AraC family transcriptional regulator</fullName>
    </submittedName>
</protein>
<accession>A0AB94ICT1</accession>